<gene>
    <name evidence="1" type="ORF">SARC_17241</name>
</gene>
<dbReference type="STRING" id="667725.A0A0L0F0J9"/>
<sequence length="76" mass="8823">WDEPLYTKFNFKIFEASTFAPYVHECEFEHTVMVQQESGSTRAALATLRSLNPNSQAIFKVLAKYQLENCDDHDYS</sequence>
<dbReference type="PANTHER" id="PTHR14052">
    <property type="entry name" value="ORIGIN RECOGNITION COMPLEX SUBUNIT 2"/>
    <property type="match status" value="1"/>
</dbReference>
<dbReference type="AlphaFoldDB" id="A0A0L0F0J9"/>
<evidence type="ECO:0000313" key="1">
    <source>
        <dbReference type="EMBL" id="KNC70235.1"/>
    </source>
</evidence>
<feature type="non-terminal residue" evidence="1">
    <location>
        <position position="76"/>
    </location>
</feature>
<dbReference type="RefSeq" id="XP_014144137.1">
    <property type="nucleotide sequence ID" value="XM_014288662.1"/>
</dbReference>
<dbReference type="GO" id="GO:0005664">
    <property type="term" value="C:nuclear origin of replication recognition complex"/>
    <property type="evidence" value="ECO:0007669"/>
    <property type="project" value="UniProtKB-UniRule"/>
</dbReference>
<proteinExistence type="predicted"/>
<organism evidence="1 2">
    <name type="scientific">Sphaeroforma arctica JP610</name>
    <dbReference type="NCBI Taxonomy" id="667725"/>
    <lineage>
        <taxon>Eukaryota</taxon>
        <taxon>Ichthyosporea</taxon>
        <taxon>Ichthyophonida</taxon>
        <taxon>Sphaeroforma</taxon>
    </lineage>
</organism>
<dbReference type="GO" id="GO:0003688">
    <property type="term" value="F:DNA replication origin binding"/>
    <property type="evidence" value="ECO:0007669"/>
    <property type="project" value="UniProtKB-UniRule"/>
</dbReference>
<protein>
    <submittedName>
        <fullName evidence="1">Uncharacterized protein</fullName>
    </submittedName>
</protein>
<dbReference type="InterPro" id="IPR007220">
    <property type="entry name" value="ORC2"/>
</dbReference>
<dbReference type="Proteomes" id="UP000054560">
    <property type="component" value="Unassembled WGS sequence"/>
</dbReference>
<evidence type="ECO:0000313" key="2">
    <source>
        <dbReference type="Proteomes" id="UP000054560"/>
    </source>
</evidence>
<dbReference type="eggNOG" id="KOG2928">
    <property type="taxonomic scope" value="Eukaryota"/>
</dbReference>
<dbReference type="GO" id="GO:0006260">
    <property type="term" value="P:DNA replication"/>
    <property type="evidence" value="ECO:0007669"/>
    <property type="project" value="UniProtKB-UniRule"/>
</dbReference>
<keyword evidence="2" id="KW-1185">Reference proteome</keyword>
<dbReference type="GeneID" id="25917745"/>
<feature type="non-terminal residue" evidence="1">
    <location>
        <position position="1"/>
    </location>
</feature>
<dbReference type="PANTHER" id="PTHR14052:SF0">
    <property type="entry name" value="ORIGIN RECOGNITION COMPLEX SUBUNIT 2"/>
    <property type="match status" value="1"/>
</dbReference>
<dbReference type="EMBL" id="KQ251736">
    <property type="protein sequence ID" value="KNC70235.1"/>
    <property type="molecule type" value="Genomic_DNA"/>
</dbReference>
<accession>A0A0L0F0J9</accession>
<name>A0A0L0F0J9_9EUKA</name>
<reference evidence="1 2" key="1">
    <citation type="submission" date="2011-02" db="EMBL/GenBank/DDBJ databases">
        <title>The Genome Sequence of Sphaeroforma arctica JP610.</title>
        <authorList>
            <consortium name="The Broad Institute Genome Sequencing Platform"/>
            <person name="Russ C."/>
            <person name="Cuomo C."/>
            <person name="Young S.K."/>
            <person name="Zeng Q."/>
            <person name="Gargeya S."/>
            <person name="Alvarado L."/>
            <person name="Berlin A."/>
            <person name="Chapman S.B."/>
            <person name="Chen Z."/>
            <person name="Freedman E."/>
            <person name="Gellesch M."/>
            <person name="Goldberg J."/>
            <person name="Griggs A."/>
            <person name="Gujja S."/>
            <person name="Heilman E."/>
            <person name="Heiman D."/>
            <person name="Howarth C."/>
            <person name="Mehta T."/>
            <person name="Neiman D."/>
            <person name="Pearson M."/>
            <person name="Roberts A."/>
            <person name="Saif S."/>
            <person name="Shea T."/>
            <person name="Shenoy N."/>
            <person name="Sisk P."/>
            <person name="Stolte C."/>
            <person name="Sykes S."/>
            <person name="White J."/>
            <person name="Yandava C."/>
            <person name="Burger G."/>
            <person name="Gray M.W."/>
            <person name="Holland P.W.H."/>
            <person name="King N."/>
            <person name="Lang F.B.F."/>
            <person name="Roger A.J."/>
            <person name="Ruiz-Trillo I."/>
            <person name="Haas B."/>
            <person name="Nusbaum C."/>
            <person name="Birren B."/>
        </authorList>
    </citation>
    <scope>NUCLEOTIDE SEQUENCE [LARGE SCALE GENOMIC DNA]</scope>
    <source>
        <strain evidence="1 2">JP610</strain>
    </source>
</reference>
<dbReference type="OrthoDB" id="20198at2759"/>